<dbReference type="InterPro" id="IPR022223">
    <property type="entry name" value="DUF3748"/>
</dbReference>
<reference evidence="2" key="2">
    <citation type="submission" date="2011-02" db="EMBL/GenBank/DDBJ databases">
        <title>The complete genome of Pedobacter saltans DSM 12145.</title>
        <authorList>
            <consortium name="US DOE Joint Genome Institute (JGI-PGF)"/>
            <person name="Lucas S."/>
            <person name="Copeland A."/>
            <person name="Lapidus A."/>
            <person name="Bruce D."/>
            <person name="Goodwin L."/>
            <person name="Pitluck S."/>
            <person name="Kyrpides N."/>
            <person name="Mavromatis K."/>
            <person name="Pagani I."/>
            <person name="Ivanova N."/>
            <person name="Ovchinnikova G."/>
            <person name="Lu M."/>
            <person name="Detter J.C."/>
            <person name="Han C."/>
            <person name="Land M."/>
            <person name="Hauser L."/>
            <person name="Markowitz V."/>
            <person name="Cheng J.-F."/>
            <person name="Hugenholtz P."/>
            <person name="Woyke T."/>
            <person name="Wu D."/>
            <person name="Tindall B."/>
            <person name="Pomrenke H.G."/>
            <person name="Brambilla E."/>
            <person name="Klenk H.-P."/>
            <person name="Eisen J.A."/>
        </authorList>
    </citation>
    <scope>NUCLEOTIDE SEQUENCE [LARGE SCALE GENOMIC DNA]</scope>
    <source>
        <strain evidence="2">ATCC 51119 / DSM 12145 / JCM 21818 / LMG 10337 / NBRC 100064 / NCIMB 13643</strain>
    </source>
</reference>
<dbReference type="RefSeq" id="WP_013632547.1">
    <property type="nucleotide sequence ID" value="NC_015177.1"/>
</dbReference>
<gene>
    <name evidence="1" type="ordered locus">Pedsa_1487</name>
</gene>
<dbReference type="PROSITE" id="PS51257">
    <property type="entry name" value="PROKAR_LIPOPROTEIN"/>
    <property type="match status" value="1"/>
</dbReference>
<proteinExistence type="predicted"/>
<accession>F0S5A3</accession>
<dbReference type="InterPro" id="IPR011042">
    <property type="entry name" value="6-blade_b-propeller_TolB-like"/>
</dbReference>
<dbReference type="STRING" id="762903.Pedsa_1487"/>
<evidence type="ECO:0000313" key="2">
    <source>
        <dbReference type="Proteomes" id="UP000000310"/>
    </source>
</evidence>
<dbReference type="HOGENOM" id="CLU_054731_0_0_10"/>
<reference evidence="1 2" key="1">
    <citation type="journal article" date="2011" name="Stand. Genomic Sci.">
        <title>Complete genome sequence of the gliding, heparinolytic Pedobacter saltans type strain (113).</title>
        <authorList>
            <person name="Liolios K."/>
            <person name="Sikorski J."/>
            <person name="Lu M."/>
            <person name="Nolan M."/>
            <person name="Lapidus A."/>
            <person name="Lucas S."/>
            <person name="Hammon N."/>
            <person name="Deshpande S."/>
            <person name="Cheng J.F."/>
            <person name="Tapia R."/>
            <person name="Han C."/>
            <person name="Goodwin L."/>
            <person name="Pitluck S."/>
            <person name="Huntemann M."/>
            <person name="Ivanova N."/>
            <person name="Pagani I."/>
            <person name="Mavromatis K."/>
            <person name="Ovchinikova G."/>
            <person name="Pati A."/>
            <person name="Chen A."/>
            <person name="Palaniappan K."/>
            <person name="Land M."/>
            <person name="Hauser L."/>
            <person name="Brambilla E.M."/>
            <person name="Kotsyurbenko O."/>
            <person name="Rohde M."/>
            <person name="Tindall B.J."/>
            <person name="Abt B."/>
            <person name="Goker M."/>
            <person name="Detter J.C."/>
            <person name="Woyke T."/>
            <person name="Bristow J."/>
            <person name="Eisen J.A."/>
            <person name="Markowitz V."/>
            <person name="Hugenholtz P."/>
            <person name="Klenk H.P."/>
            <person name="Kyrpides N.C."/>
        </authorList>
    </citation>
    <scope>NUCLEOTIDE SEQUENCE [LARGE SCALE GENOMIC DNA]</scope>
    <source>
        <strain evidence="2">ATCC 51119 / DSM 12145 / JCM 21818 / LMG 10337 / NBRC 100064 / NCIMB 13643</strain>
    </source>
</reference>
<dbReference type="eggNOG" id="COG0823">
    <property type="taxonomic scope" value="Bacteria"/>
</dbReference>
<dbReference type="PANTHER" id="PTHR36842:SF1">
    <property type="entry name" value="PROTEIN TOLB"/>
    <property type="match status" value="1"/>
</dbReference>
<name>F0S5A3_PSESL</name>
<dbReference type="AlphaFoldDB" id="F0S5A3"/>
<sequence length="458" mass="51101">MNSNKQRRFSGVFTFCVVLGVIACNSRTIKMHTEKQLTFDKKGHLINHTQIFSPDGKWIVYDTRNDDTKIGSTSTIEMVNIETGEIKELYKTQNQTEFGPGVGAATFSPKEEKVIFIQGIRNASENNPYGFTRRTGVAIALENPGKAIYMDARDILPPFTPGALRGGTHAHSWSGDGEMISFTYNDYVLEQLSKHNSSVKDLRTVGVMFPEKVHVQDDNGTAENNDGQMFSVILTKVKENPKPDTDEIDKAFDECWVGKGGYIKADGKKQRKAIAFQGNVRDKAGNTKTEVFVVDLPENLTQAEDAKPLEGTSSTRPNVPKGVMQRRITFLEQGVQGPRHWLRTSKDGSKVFFLSKDKKGYINAFNVSPNGGEVNQVTFNEFDIQSGINLSPNDRLLAYVANNAVYITDLNTGKSTQISQSFLEKDKPVSAVSWSKEGSRLFYNRFVDGWMQIFSLTL</sequence>
<dbReference type="Pfam" id="PF12566">
    <property type="entry name" value="DUF3748"/>
    <property type="match status" value="1"/>
</dbReference>
<dbReference type="Proteomes" id="UP000000310">
    <property type="component" value="Chromosome"/>
</dbReference>
<dbReference type="EMBL" id="CP002545">
    <property type="protein sequence ID" value="ADY52048.1"/>
    <property type="molecule type" value="Genomic_DNA"/>
</dbReference>
<dbReference type="SUPFAM" id="SSF82171">
    <property type="entry name" value="DPP6 N-terminal domain-like"/>
    <property type="match status" value="1"/>
</dbReference>
<organism evidence="1 2">
    <name type="scientific">Pseudopedobacter saltans (strain ATCC 51119 / DSM 12145 / JCM 21818 / CCUG 39354 / LMG 10337 / NBRC 100064 / NCIMB 13643)</name>
    <name type="common">Pedobacter saltans</name>
    <dbReference type="NCBI Taxonomy" id="762903"/>
    <lineage>
        <taxon>Bacteria</taxon>
        <taxon>Pseudomonadati</taxon>
        <taxon>Bacteroidota</taxon>
        <taxon>Sphingobacteriia</taxon>
        <taxon>Sphingobacteriales</taxon>
        <taxon>Sphingobacteriaceae</taxon>
        <taxon>Pseudopedobacter</taxon>
    </lineage>
</organism>
<dbReference type="KEGG" id="psn:Pedsa_1487"/>
<protein>
    <submittedName>
        <fullName evidence="1">WD40-like beta Propeller containing protein</fullName>
    </submittedName>
</protein>
<keyword evidence="2" id="KW-1185">Reference proteome</keyword>
<evidence type="ECO:0000313" key="1">
    <source>
        <dbReference type="EMBL" id="ADY52048.1"/>
    </source>
</evidence>
<dbReference type="Gene3D" id="2.120.10.30">
    <property type="entry name" value="TolB, C-terminal domain"/>
    <property type="match status" value="2"/>
</dbReference>
<dbReference type="PANTHER" id="PTHR36842">
    <property type="entry name" value="PROTEIN TOLB HOMOLOG"/>
    <property type="match status" value="1"/>
</dbReference>